<dbReference type="EMBL" id="UYYA01003994">
    <property type="protein sequence ID" value="VDM58566.1"/>
    <property type="molecule type" value="Genomic_DNA"/>
</dbReference>
<protein>
    <submittedName>
        <fullName evidence="1 3">Uncharacterized protein</fullName>
    </submittedName>
</protein>
<proteinExistence type="predicted"/>
<evidence type="ECO:0000313" key="2">
    <source>
        <dbReference type="Proteomes" id="UP000267027"/>
    </source>
</evidence>
<reference evidence="3" key="1">
    <citation type="submission" date="2017-02" db="UniProtKB">
        <authorList>
            <consortium name="WormBaseParasite"/>
        </authorList>
    </citation>
    <scope>IDENTIFICATION</scope>
</reference>
<name>A0A0R3PP85_ANGCS</name>
<sequence>MIPEKNCSEHATVEELAASAFSSTRFVRERRFIRTTYNPNRRFTIKKTWISSGFDNLRRLRADIKL</sequence>
<organism evidence="3">
    <name type="scientific">Angiostrongylus costaricensis</name>
    <name type="common">Nematode worm</name>
    <dbReference type="NCBI Taxonomy" id="334426"/>
    <lineage>
        <taxon>Eukaryota</taxon>
        <taxon>Metazoa</taxon>
        <taxon>Ecdysozoa</taxon>
        <taxon>Nematoda</taxon>
        <taxon>Chromadorea</taxon>
        <taxon>Rhabditida</taxon>
        <taxon>Rhabditina</taxon>
        <taxon>Rhabditomorpha</taxon>
        <taxon>Strongyloidea</taxon>
        <taxon>Metastrongylidae</taxon>
        <taxon>Angiostrongylus</taxon>
    </lineage>
</organism>
<gene>
    <name evidence="1" type="ORF">ACOC_LOCUS6981</name>
</gene>
<keyword evidence="2" id="KW-1185">Reference proteome</keyword>
<dbReference type="WBParaSite" id="ACOC_0000698001-mRNA-1">
    <property type="protein sequence ID" value="ACOC_0000698001-mRNA-1"/>
    <property type="gene ID" value="ACOC_0000698001"/>
</dbReference>
<accession>A0A0R3PP85</accession>
<dbReference type="AlphaFoldDB" id="A0A0R3PP85"/>
<evidence type="ECO:0000313" key="3">
    <source>
        <dbReference type="WBParaSite" id="ACOC_0000698001-mRNA-1"/>
    </source>
</evidence>
<evidence type="ECO:0000313" key="1">
    <source>
        <dbReference type="EMBL" id="VDM58566.1"/>
    </source>
</evidence>
<reference evidence="1 2" key="2">
    <citation type="submission" date="2018-11" db="EMBL/GenBank/DDBJ databases">
        <authorList>
            <consortium name="Pathogen Informatics"/>
        </authorList>
    </citation>
    <scope>NUCLEOTIDE SEQUENCE [LARGE SCALE GENOMIC DNA]</scope>
    <source>
        <strain evidence="1 2">Costa Rica</strain>
    </source>
</reference>
<dbReference type="Proteomes" id="UP000267027">
    <property type="component" value="Unassembled WGS sequence"/>
</dbReference>